<evidence type="ECO:0000256" key="1">
    <source>
        <dbReference type="SAM" id="SignalP"/>
    </source>
</evidence>
<evidence type="ECO:0000313" key="4">
    <source>
        <dbReference type="Proteomes" id="UP001057877"/>
    </source>
</evidence>
<dbReference type="InterPro" id="IPR001119">
    <property type="entry name" value="SLH_dom"/>
</dbReference>
<organism evidence="3 4">
    <name type="scientific">Paenibacillus spongiae</name>
    <dbReference type="NCBI Taxonomy" id="2909671"/>
    <lineage>
        <taxon>Bacteria</taxon>
        <taxon>Bacillati</taxon>
        <taxon>Bacillota</taxon>
        <taxon>Bacilli</taxon>
        <taxon>Bacillales</taxon>
        <taxon>Paenibacillaceae</taxon>
        <taxon>Paenibacillus</taxon>
    </lineage>
</organism>
<dbReference type="PROSITE" id="PS51272">
    <property type="entry name" value="SLH"/>
    <property type="match status" value="2"/>
</dbReference>
<dbReference type="EMBL" id="CP091430">
    <property type="protein sequence ID" value="UVI30197.1"/>
    <property type="molecule type" value="Genomic_DNA"/>
</dbReference>
<evidence type="ECO:0000313" key="3">
    <source>
        <dbReference type="EMBL" id="UVI30197.1"/>
    </source>
</evidence>
<accession>A0ABY5S8E9</accession>
<feature type="signal peptide" evidence="1">
    <location>
        <begin position="1"/>
        <end position="31"/>
    </location>
</feature>
<reference evidence="3" key="1">
    <citation type="submission" date="2022-01" db="EMBL/GenBank/DDBJ databases">
        <title>Paenibacillus spongiae sp. nov., isolated from marine sponge.</title>
        <authorList>
            <person name="Li Z."/>
            <person name="Zhang M."/>
        </authorList>
    </citation>
    <scope>NUCLEOTIDE SEQUENCE</scope>
    <source>
        <strain evidence="3">PHS-Z3</strain>
    </source>
</reference>
<sequence>MNPISKKVAAILTIAALGAASLPSVATNVQAASVSQLSDQEIQAAVKELNRLGIMEGYLNKMNENNQLTRAELAKLVYKTFDLKDKAEQPAELTDANPKAWYYDYAAEVVGLGIMQAENGAFNPQGAVTDDELVQVVAKALQRDVKSVQHWMEAFYTAGSTVSRGETAHLLHTARQAIPSENAKITNVRSLNAITLIVTFDKPLTAADEAFAKAKEDFVFSSGLTLTNMPRLKTGSVSTYIVPTSVQQPGMTYTLTHKGKKAGSFEGIGTKLEMTEARQVAGDTFELESLKGSGVVDYGYVIAAYSGGRGENAFVLNDREQANGTTYQVIPSMQARQVTITPENGQPIVAKYVPFTQSTDGKQEPKFRLPEGQKLIPGVKYTVTSDWANVANASFVAKAFEPLQITGAEAVSETSIQVALAQDPGDELFSGRSVVLTAPNGDKLTATYKYSSRKGAVGVFDIADKGAMSAGTAYTVTPAGEWATASAVTVTME</sequence>
<feature type="chain" id="PRO_5045700712" evidence="1">
    <location>
        <begin position="32"/>
        <end position="493"/>
    </location>
</feature>
<dbReference type="Pfam" id="PF00395">
    <property type="entry name" value="SLH"/>
    <property type="match status" value="2"/>
</dbReference>
<dbReference type="Proteomes" id="UP001057877">
    <property type="component" value="Chromosome"/>
</dbReference>
<gene>
    <name evidence="3" type="ORF">L1F29_33340</name>
</gene>
<feature type="domain" description="SLH" evidence="2">
    <location>
        <begin position="25"/>
        <end position="91"/>
    </location>
</feature>
<protein>
    <submittedName>
        <fullName evidence="3">S-layer homology domain-containing protein</fullName>
    </submittedName>
</protein>
<keyword evidence="1" id="KW-0732">Signal</keyword>
<name>A0ABY5S8E9_9BACL</name>
<dbReference type="RefSeq" id="WP_258386267.1">
    <property type="nucleotide sequence ID" value="NZ_CP091430.1"/>
</dbReference>
<keyword evidence="4" id="KW-1185">Reference proteome</keyword>
<proteinExistence type="predicted"/>
<feature type="domain" description="SLH" evidence="2">
    <location>
        <begin position="92"/>
        <end position="151"/>
    </location>
</feature>
<evidence type="ECO:0000259" key="2">
    <source>
        <dbReference type="PROSITE" id="PS51272"/>
    </source>
</evidence>